<evidence type="ECO:0000313" key="1">
    <source>
        <dbReference type="EMBL" id="RDW15739.1"/>
    </source>
</evidence>
<comment type="caution">
    <text evidence="1">The sequence shown here is derived from an EMBL/GenBank/DDBJ whole genome shotgun (WGS) entry which is preliminary data.</text>
</comment>
<sequence>MGLYINRHIDGEIYKNDSVIQAPNQDFFIKNHMAEMIHQQQQVNASLHDSFQGLKQVYEMQENQQTSRWMEIGNKLHELQGMNEKYTELEQHVLLLLEKLEAGNDGLKKLFENHQLSEEQFNTQLQDITASYGEIGEKLAQYGVANEQISLKMDEQMKLQQELTEKVSAQDDTQQKMLSRLDNQEALTEKISRQLSHFRSVLYERTTFLSEKIEQTSAYVMNLLTGSDQLTKRFIMLEKEK</sequence>
<feature type="non-terminal residue" evidence="1">
    <location>
        <position position="241"/>
    </location>
</feature>
<name>A0A3D8PKG9_9BACI</name>
<evidence type="ECO:0000313" key="2">
    <source>
        <dbReference type="Proteomes" id="UP000257143"/>
    </source>
</evidence>
<gene>
    <name evidence="1" type="ORF">CWR48_18560</name>
</gene>
<dbReference type="RefSeq" id="WP_115774792.1">
    <property type="nucleotide sequence ID" value="NZ_PIOC01000032.1"/>
</dbReference>
<protein>
    <submittedName>
        <fullName evidence="1">Uncharacterized protein</fullName>
    </submittedName>
</protein>
<reference evidence="2" key="1">
    <citation type="submission" date="2017-11" db="EMBL/GenBank/DDBJ databases">
        <authorList>
            <person name="Zhu W."/>
        </authorList>
    </citation>
    <scope>NUCLEOTIDE SEQUENCE [LARGE SCALE GENOMIC DNA]</scope>
    <source>
        <strain evidence="2">CAU 1183</strain>
    </source>
</reference>
<dbReference type="EMBL" id="PIOC01000032">
    <property type="protein sequence ID" value="RDW15739.1"/>
    <property type="molecule type" value="Genomic_DNA"/>
</dbReference>
<dbReference type="AlphaFoldDB" id="A0A3D8PKG9"/>
<accession>A0A3D8PKG9</accession>
<organism evidence="1 2">
    <name type="scientific">Oceanobacillus arenosus</name>
    <dbReference type="NCBI Taxonomy" id="1229153"/>
    <lineage>
        <taxon>Bacteria</taxon>
        <taxon>Bacillati</taxon>
        <taxon>Bacillota</taxon>
        <taxon>Bacilli</taxon>
        <taxon>Bacillales</taxon>
        <taxon>Bacillaceae</taxon>
        <taxon>Oceanobacillus</taxon>
    </lineage>
</organism>
<proteinExistence type="predicted"/>
<keyword evidence="2" id="KW-1185">Reference proteome</keyword>
<dbReference type="Proteomes" id="UP000257143">
    <property type="component" value="Unassembled WGS sequence"/>
</dbReference>